<keyword evidence="2" id="KW-1185">Reference proteome</keyword>
<evidence type="ECO:0000313" key="1">
    <source>
        <dbReference type="EMBL" id="AUG57279.1"/>
    </source>
</evidence>
<evidence type="ECO:0000313" key="2">
    <source>
        <dbReference type="Proteomes" id="UP000233534"/>
    </source>
</evidence>
<dbReference type="KEGG" id="hsc:HVS_06765"/>
<sequence>MQYIFNVHEGIHEYIKLGRNYPFPPPPTKRCHNPKCNKLVSFRKHGFYERYYYSKEYKGKIVIRRYICPLCGCTISYIPNFCLPGFINAINHIFEYIYNLFYRKGSINSVIKQLNLKNNVQFSRQILYYYRKKFIKNLNTIQNGLRQIIHKVKLPDETLGNTEKARNVLAIVVREFPNIQLFSQKYYQATAKTFLETSNNVFVL</sequence>
<name>A0A2K9E1L3_9FIRM</name>
<protein>
    <submittedName>
        <fullName evidence="1">Uncharacterized protein</fullName>
    </submittedName>
</protein>
<dbReference type="AlphaFoldDB" id="A0A2K9E1L3"/>
<accession>A0A2K9E1L3</accession>
<proteinExistence type="predicted"/>
<gene>
    <name evidence="1" type="ORF">HVS_06765</name>
</gene>
<dbReference type="EMBL" id="CP025197">
    <property type="protein sequence ID" value="AUG57279.1"/>
    <property type="molecule type" value="Genomic_DNA"/>
</dbReference>
<dbReference type="RefSeq" id="WP_101300445.1">
    <property type="nucleotide sequence ID" value="NZ_CP025197.1"/>
</dbReference>
<dbReference type="Proteomes" id="UP000233534">
    <property type="component" value="Chromosome"/>
</dbReference>
<reference evidence="1 2" key="1">
    <citation type="submission" date="2017-12" db="EMBL/GenBank/DDBJ databases">
        <title>Complete genome sequence of Herbivorax saccincola GGR1, a novel Cellulosome-producing hydrolytic bacterium in a thermophilic biogas plant, established by Illumina and Nanopore MinION sequencing.</title>
        <authorList>
            <person name="Pechtl A."/>
            <person name="Ruckert C."/>
            <person name="Koeck D.E."/>
            <person name="Maus I."/>
            <person name="Winkler A."/>
            <person name="Kalinowski J."/>
            <person name="Puhler A."/>
            <person name="Schwarz W.W."/>
            <person name="Zverlov V.V."/>
            <person name="Schluter A."/>
            <person name="Liebl W."/>
        </authorList>
    </citation>
    <scope>NUCLEOTIDE SEQUENCE [LARGE SCALE GENOMIC DNA]</scope>
    <source>
        <strain evidence="2">SR1</strain>
    </source>
</reference>
<organism evidence="1 2">
    <name type="scientific">Acetivibrio saccincola</name>
    <dbReference type="NCBI Taxonomy" id="1677857"/>
    <lineage>
        <taxon>Bacteria</taxon>
        <taxon>Bacillati</taxon>
        <taxon>Bacillota</taxon>
        <taxon>Clostridia</taxon>
        <taxon>Eubacteriales</taxon>
        <taxon>Oscillospiraceae</taxon>
        <taxon>Acetivibrio</taxon>
    </lineage>
</organism>